<evidence type="ECO:0000313" key="2">
    <source>
        <dbReference type="EMBL" id="CAD8046102.1"/>
    </source>
</evidence>
<dbReference type="AlphaFoldDB" id="A0A8S1JTU3"/>
<comment type="caution">
    <text evidence="2">The sequence shown here is derived from an EMBL/GenBank/DDBJ whole genome shotgun (WGS) entry which is preliminary data.</text>
</comment>
<organism evidence="2 3">
    <name type="scientific">Paramecium primaurelia</name>
    <dbReference type="NCBI Taxonomy" id="5886"/>
    <lineage>
        <taxon>Eukaryota</taxon>
        <taxon>Sar</taxon>
        <taxon>Alveolata</taxon>
        <taxon>Ciliophora</taxon>
        <taxon>Intramacronucleata</taxon>
        <taxon>Oligohymenophorea</taxon>
        <taxon>Peniculida</taxon>
        <taxon>Parameciidae</taxon>
        <taxon>Paramecium</taxon>
    </lineage>
</organism>
<gene>
    <name evidence="1" type="ORF">PPRIM_AZ9-3.1.T0100182</name>
    <name evidence="2" type="ORF">PPRIM_AZ9-3.1.T0100184</name>
</gene>
<dbReference type="OMA" id="LNKCHNQ"/>
<sequence length="132" mass="15795">MFSLCLPKNSFQYQQLHFQPSTIPQSQTDKNKPRENLFQKYMKIRLAKMEIKDLNKTHNQTYRAKTNVNRTLYPIQNGQCQLKNKVRRFVTLAEFPQSARAVIKKTSNVKRKQSENWNDLKQWNFTDDTIQQ</sequence>
<evidence type="ECO:0000313" key="1">
    <source>
        <dbReference type="EMBL" id="CAD8046098.1"/>
    </source>
</evidence>
<name>A0A8S1JTU3_PARPR</name>
<proteinExistence type="predicted"/>
<dbReference type="EMBL" id="CAJJDM010000007">
    <property type="protein sequence ID" value="CAD8046098.1"/>
    <property type="molecule type" value="Genomic_DNA"/>
</dbReference>
<evidence type="ECO:0000313" key="3">
    <source>
        <dbReference type="Proteomes" id="UP000688137"/>
    </source>
</evidence>
<protein>
    <submittedName>
        <fullName evidence="2">Uncharacterized protein</fullName>
    </submittedName>
</protein>
<reference evidence="2" key="1">
    <citation type="submission" date="2021-01" db="EMBL/GenBank/DDBJ databases">
        <authorList>
            <consortium name="Genoscope - CEA"/>
            <person name="William W."/>
        </authorList>
    </citation>
    <scope>NUCLEOTIDE SEQUENCE</scope>
</reference>
<accession>A0A8S1JTU3</accession>
<keyword evidence="3" id="KW-1185">Reference proteome</keyword>
<dbReference type="EMBL" id="CAJJDM010000007">
    <property type="protein sequence ID" value="CAD8046102.1"/>
    <property type="molecule type" value="Genomic_DNA"/>
</dbReference>
<dbReference type="Proteomes" id="UP000688137">
    <property type="component" value="Unassembled WGS sequence"/>
</dbReference>